<evidence type="ECO:0000256" key="5">
    <source>
        <dbReference type="ARBA" id="ARBA00023136"/>
    </source>
</evidence>
<evidence type="ECO:0000256" key="3">
    <source>
        <dbReference type="ARBA" id="ARBA00022824"/>
    </source>
</evidence>
<proteinExistence type="predicted"/>
<keyword evidence="4 7" id="KW-1133">Transmembrane helix</keyword>
<sequence>MGNLGNLSPQGSVAVGIIVGLISTSLQAIGLTLQRKSHLLEDEKPLYDARRPPYKRRRWQIGMSMFVISNIVGSTIQITTLPLPVLSTLQASGLVFNTIFATLILGEPFTRYSFAGTLLVCIGAVLIATFGAIGEPAHTLSQLLELLNGRPFLIWMVLTLVLVVVILIGSKLLRKCMPGSRAKPVAGGHYTPHNLRAQSRIKLFRGMCYGAVSGILSAHSLLLAKSAVELLVRTIVDRVNQFNRWQSWVILLAMIFLALTQLFYLHRGLKLCSTSILYPFVFCIYNVIAIMDGLIYFRQVSQLAGIHAGLIALGTVILLAGVLCLSWRLEDIDNHAAVTVVGPTQTGLGPGMAVVEEHPSSPGLMDGRDDEESRVGEREPLLQGTIRSRHLSSYQRMRAPSLPLILPSDRHEAADLNAASIWAELDDSDYDMIDPHSRPVRPRSSSSGAALNRPMRGLSRHSTIGPIPQHRQRGNRRSAPPSQGGVAWRRASAPLSGLLGGSQRRRRATSGHLTSSSSQEINGYGTIQENEVDPIEPDETAPLRPRQTSTSGGLLAGPRRSLLGAWQQGRDYISRWRGTGTSTSTSPRAGNRADQIENDGSSSPLLPRVEARPPWAHAHEHPDSPPSSL</sequence>
<organism evidence="8 9">
    <name type="scientific">Penicillium cosmopolitanum</name>
    <dbReference type="NCBI Taxonomy" id="1131564"/>
    <lineage>
        <taxon>Eukaryota</taxon>
        <taxon>Fungi</taxon>
        <taxon>Dikarya</taxon>
        <taxon>Ascomycota</taxon>
        <taxon>Pezizomycotina</taxon>
        <taxon>Eurotiomycetes</taxon>
        <taxon>Eurotiomycetidae</taxon>
        <taxon>Eurotiales</taxon>
        <taxon>Aspergillaceae</taxon>
        <taxon>Penicillium</taxon>
    </lineage>
</organism>
<feature type="transmembrane region" description="Helical" evidence="7">
    <location>
        <begin position="112"/>
        <end position="133"/>
    </location>
</feature>
<dbReference type="GO" id="GO:0016020">
    <property type="term" value="C:membrane"/>
    <property type="evidence" value="ECO:0007669"/>
    <property type="project" value="UniProtKB-SubCell"/>
</dbReference>
<evidence type="ECO:0000256" key="2">
    <source>
        <dbReference type="ARBA" id="ARBA00022692"/>
    </source>
</evidence>
<dbReference type="GO" id="GO:0015095">
    <property type="term" value="F:magnesium ion transmembrane transporter activity"/>
    <property type="evidence" value="ECO:0007669"/>
    <property type="project" value="InterPro"/>
</dbReference>
<feature type="region of interest" description="Disordered" evidence="6">
    <location>
        <begin position="354"/>
        <end position="389"/>
    </location>
</feature>
<feature type="transmembrane region" description="Helical" evidence="7">
    <location>
        <begin position="153"/>
        <end position="173"/>
    </location>
</feature>
<dbReference type="PANTHER" id="PTHR12570">
    <property type="match status" value="1"/>
</dbReference>
<dbReference type="SUPFAM" id="SSF103481">
    <property type="entry name" value="Multidrug resistance efflux transporter EmrE"/>
    <property type="match status" value="1"/>
</dbReference>
<name>A0A9W9W9W8_9EURO</name>
<dbReference type="FunFam" id="1.10.3730.20:FF:000012">
    <property type="entry name" value="DUF803 domain-containing protein"/>
    <property type="match status" value="1"/>
</dbReference>
<gene>
    <name evidence="8" type="ORF">N7509_002974</name>
</gene>
<dbReference type="PANTHER" id="PTHR12570:SF86">
    <property type="entry name" value="ADR321CP"/>
    <property type="match status" value="1"/>
</dbReference>
<keyword evidence="5 7" id="KW-0472">Membrane</keyword>
<feature type="transmembrane region" description="Helical" evidence="7">
    <location>
        <begin position="245"/>
        <end position="264"/>
    </location>
</feature>
<evidence type="ECO:0000256" key="1">
    <source>
        <dbReference type="ARBA" id="ARBA00004477"/>
    </source>
</evidence>
<feature type="compositionally biased region" description="Acidic residues" evidence="6">
    <location>
        <begin position="530"/>
        <end position="539"/>
    </location>
</feature>
<dbReference type="AlphaFoldDB" id="A0A9W9W9W8"/>
<feature type="compositionally biased region" description="Basic and acidic residues" evidence="6">
    <location>
        <begin position="371"/>
        <end position="380"/>
    </location>
</feature>
<feature type="compositionally biased region" description="Polar residues" evidence="6">
    <location>
        <begin position="511"/>
        <end position="529"/>
    </location>
</feature>
<dbReference type="InterPro" id="IPR008521">
    <property type="entry name" value="Mg_trans_NIPA"/>
</dbReference>
<dbReference type="Proteomes" id="UP001147747">
    <property type="component" value="Unassembled WGS sequence"/>
</dbReference>
<dbReference type="OrthoDB" id="2504919at2759"/>
<feature type="transmembrane region" description="Helical" evidence="7">
    <location>
        <begin position="303"/>
        <end position="325"/>
    </location>
</feature>
<dbReference type="GeneID" id="81366591"/>
<feature type="compositionally biased region" description="Low complexity" evidence="6">
    <location>
        <begin position="575"/>
        <end position="586"/>
    </location>
</feature>
<feature type="region of interest" description="Disordered" evidence="6">
    <location>
        <begin position="574"/>
        <end position="629"/>
    </location>
</feature>
<evidence type="ECO:0000256" key="6">
    <source>
        <dbReference type="SAM" id="MobiDB-lite"/>
    </source>
</evidence>
<dbReference type="RefSeq" id="XP_056493406.1">
    <property type="nucleotide sequence ID" value="XM_056627611.1"/>
</dbReference>
<dbReference type="Gene3D" id="1.10.3730.20">
    <property type="match status" value="1"/>
</dbReference>
<feature type="transmembrane region" description="Helical" evidence="7">
    <location>
        <begin position="276"/>
        <end position="297"/>
    </location>
</feature>
<dbReference type="Pfam" id="PF05653">
    <property type="entry name" value="Mg_trans_NIPA"/>
    <property type="match status" value="2"/>
</dbReference>
<evidence type="ECO:0000313" key="8">
    <source>
        <dbReference type="EMBL" id="KAJ5409091.1"/>
    </source>
</evidence>
<evidence type="ECO:0000313" key="9">
    <source>
        <dbReference type="Proteomes" id="UP001147747"/>
    </source>
</evidence>
<evidence type="ECO:0000256" key="4">
    <source>
        <dbReference type="ARBA" id="ARBA00022989"/>
    </source>
</evidence>
<feature type="transmembrane region" description="Helical" evidence="7">
    <location>
        <begin position="85"/>
        <end position="105"/>
    </location>
</feature>
<feature type="transmembrane region" description="Helical" evidence="7">
    <location>
        <begin position="59"/>
        <end position="79"/>
    </location>
</feature>
<accession>A0A9W9W9W8</accession>
<evidence type="ECO:0000256" key="7">
    <source>
        <dbReference type="SAM" id="Phobius"/>
    </source>
</evidence>
<comment type="caution">
    <text evidence="8">The sequence shown here is derived from an EMBL/GenBank/DDBJ whole genome shotgun (WGS) entry which is preliminary data.</text>
</comment>
<reference evidence="8" key="2">
    <citation type="journal article" date="2023" name="IMA Fungus">
        <title>Comparative genomic study of the Penicillium genus elucidates a diverse pangenome and 15 lateral gene transfer events.</title>
        <authorList>
            <person name="Petersen C."/>
            <person name="Sorensen T."/>
            <person name="Nielsen M.R."/>
            <person name="Sondergaard T.E."/>
            <person name="Sorensen J.L."/>
            <person name="Fitzpatrick D.A."/>
            <person name="Frisvad J.C."/>
            <person name="Nielsen K.L."/>
        </authorList>
    </citation>
    <scope>NUCLEOTIDE SEQUENCE</scope>
    <source>
        <strain evidence="8">IBT 29677</strain>
    </source>
</reference>
<reference evidence="8" key="1">
    <citation type="submission" date="2022-12" db="EMBL/GenBank/DDBJ databases">
        <authorList>
            <person name="Petersen C."/>
        </authorList>
    </citation>
    <scope>NUCLEOTIDE SEQUENCE</scope>
    <source>
        <strain evidence="8">IBT 29677</strain>
    </source>
</reference>
<comment type="subcellular location">
    <subcellularLocation>
        <location evidence="1">Endoplasmic reticulum membrane</location>
        <topology evidence="1">Multi-pass membrane protein</topology>
    </subcellularLocation>
</comment>
<protein>
    <submittedName>
        <fullName evidence="8">Uncharacterized protein</fullName>
    </submittedName>
</protein>
<keyword evidence="9" id="KW-1185">Reference proteome</keyword>
<keyword evidence="2 7" id="KW-0812">Transmembrane</keyword>
<dbReference type="InterPro" id="IPR037185">
    <property type="entry name" value="EmrE-like"/>
</dbReference>
<keyword evidence="3" id="KW-0256">Endoplasmic reticulum</keyword>
<feature type="region of interest" description="Disordered" evidence="6">
    <location>
        <begin position="433"/>
        <end position="560"/>
    </location>
</feature>
<feature type="transmembrane region" description="Helical" evidence="7">
    <location>
        <begin position="12"/>
        <end position="33"/>
    </location>
</feature>
<dbReference type="EMBL" id="JAPZBU010000004">
    <property type="protein sequence ID" value="KAJ5409091.1"/>
    <property type="molecule type" value="Genomic_DNA"/>
</dbReference>